<dbReference type="Proteomes" id="UP000838756">
    <property type="component" value="Unassembled WGS sequence"/>
</dbReference>
<dbReference type="Pfam" id="PF00089">
    <property type="entry name" value="Trypsin"/>
    <property type="match status" value="1"/>
</dbReference>
<comment type="function">
    <text evidence="5">Fibrinolytic activity; shows preferential cleavage of Arg-Gly bonds in all three fibrinogen chains. Contact with the caterpillars causes severe bleeding, due the anticoagulant effect of the protein.</text>
</comment>
<evidence type="ECO:0000313" key="9">
    <source>
        <dbReference type="Proteomes" id="UP000838756"/>
    </source>
</evidence>
<dbReference type="InterPro" id="IPR043504">
    <property type="entry name" value="Peptidase_S1_PA_chymotrypsin"/>
</dbReference>
<evidence type="ECO:0000256" key="4">
    <source>
        <dbReference type="ARBA" id="ARBA00023240"/>
    </source>
</evidence>
<dbReference type="InterPro" id="IPR009003">
    <property type="entry name" value="Peptidase_S1_PA"/>
</dbReference>
<dbReference type="AlphaFoldDB" id="A0A8S4QID0"/>
<keyword evidence="6" id="KW-1205">Fibrinolytic toxin</keyword>
<dbReference type="GO" id="GO:0005576">
    <property type="term" value="C:extracellular region"/>
    <property type="evidence" value="ECO:0007669"/>
    <property type="project" value="UniProtKB-SubCell"/>
</dbReference>
<keyword evidence="4" id="KW-1199">Hemostasis impairing toxin</keyword>
<dbReference type="InterPro" id="IPR051333">
    <property type="entry name" value="CLIP_Serine_Protease"/>
</dbReference>
<dbReference type="PROSITE" id="PS00134">
    <property type="entry name" value="TRYPSIN_HIS"/>
    <property type="match status" value="1"/>
</dbReference>
<reference evidence="8" key="1">
    <citation type="submission" date="2022-03" db="EMBL/GenBank/DDBJ databases">
        <authorList>
            <person name="Lindestad O."/>
        </authorList>
    </citation>
    <scope>NUCLEOTIDE SEQUENCE</scope>
</reference>
<evidence type="ECO:0000256" key="2">
    <source>
        <dbReference type="ARBA" id="ARBA00022656"/>
    </source>
</evidence>
<evidence type="ECO:0000256" key="1">
    <source>
        <dbReference type="ARBA" id="ARBA00004239"/>
    </source>
</evidence>
<dbReference type="PRINTS" id="PR00722">
    <property type="entry name" value="CHYMOTRYPSIN"/>
</dbReference>
<dbReference type="Gene3D" id="2.40.10.10">
    <property type="entry name" value="Trypsin-like serine proteases"/>
    <property type="match status" value="1"/>
</dbReference>
<dbReference type="GO" id="GO:0090729">
    <property type="term" value="F:toxin activity"/>
    <property type="evidence" value="ECO:0007669"/>
    <property type="project" value="UniProtKB-KW"/>
</dbReference>
<evidence type="ECO:0000256" key="5">
    <source>
        <dbReference type="ARBA" id="ARBA00055534"/>
    </source>
</evidence>
<dbReference type="SMART" id="SM00020">
    <property type="entry name" value="Tryp_SPc"/>
    <property type="match status" value="1"/>
</dbReference>
<dbReference type="GO" id="GO:0006508">
    <property type="term" value="P:proteolysis"/>
    <property type="evidence" value="ECO:0007669"/>
    <property type="project" value="InterPro"/>
</dbReference>
<dbReference type="PANTHER" id="PTHR24260">
    <property type="match status" value="1"/>
</dbReference>
<evidence type="ECO:0000313" key="8">
    <source>
        <dbReference type="EMBL" id="CAH2211096.1"/>
    </source>
</evidence>
<dbReference type="InterPro" id="IPR018114">
    <property type="entry name" value="TRYPSIN_HIS"/>
</dbReference>
<evidence type="ECO:0000256" key="3">
    <source>
        <dbReference type="ARBA" id="ARBA00023157"/>
    </source>
</evidence>
<dbReference type="GO" id="GO:0004252">
    <property type="term" value="F:serine-type endopeptidase activity"/>
    <property type="evidence" value="ECO:0007669"/>
    <property type="project" value="InterPro"/>
</dbReference>
<feature type="domain" description="Peptidase S1" evidence="7">
    <location>
        <begin position="114"/>
        <end position="376"/>
    </location>
</feature>
<comment type="subcellular location">
    <subcellularLocation>
        <location evidence="1">Secreted</location>
        <location evidence="1">Extracellular space</location>
    </subcellularLocation>
</comment>
<proteinExistence type="predicted"/>
<dbReference type="InterPro" id="IPR001254">
    <property type="entry name" value="Trypsin_dom"/>
</dbReference>
<keyword evidence="3" id="KW-1015">Disulfide bond</keyword>
<dbReference type="InterPro" id="IPR001314">
    <property type="entry name" value="Peptidase_S1A"/>
</dbReference>
<dbReference type="OrthoDB" id="6147874at2759"/>
<dbReference type="CDD" id="cd00190">
    <property type="entry name" value="Tryp_SPc"/>
    <property type="match status" value="1"/>
</dbReference>
<dbReference type="SUPFAM" id="SSF50494">
    <property type="entry name" value="Trypsin-like serine proteases"/>
    <property type="match status" value="1"/>
</dbReference>
<dbReference type="PROSITE" id="PS50240">
    <property type="entry name" value="TRYPSIN_DOM"/>
    <property type="match status" value="1"/>
</dbReference>
<dbReference type="FunFam" id="2.40.10.10:FF:000068">
    <property type="entry name" value="transmembrane protease serine 2"/>
    <property type="match status" value="1"/>
</dbReference>
<keyword evidence="2" id="KW-0800">Toxin</keyword>
<evidence type="ECO:0000256" key="6">
    <source>
        <dbReference type="ARBA" id="ARBA00084094"/>
    </source>
</evidence>
<organism evidence="8 9">
    <name type="scientific">Pararge aegeria aegeria</name>
    <dbReference type="NCBI Taxonomy" id="348720"/>
    <lineage>
        <taxon>Eukaryota</taxon>
        <taxon>Metazoa</taxon>
        <taxon>Ecdysozoa</taxon>
        <taxon>Arthropoda</taxon>
        <taxon>Hexapoda</taxon>
        <taxon>Insecta</taxon>
        <taxon>Pterygota</taxon>
        <taxon>Neoptera</taxon>
        <taxon>Endopterygota</taxon>
        <taxon>Lepidoptera</taxon>
        <taxon>Glossata</taxon>
        <taxon>Ditrysia</taxon>
        <taxon>Papilionoidea</taxon>
        <taxon>Nymphalidae</taxon>
        <taxon>Satyrinae</taxon>
        <taxon>Satyrini</taxon>
        <taxon>Parargina</taxon>
        <taxon>Pararge</taxon>
    </lineage>
</organism>
<name>A0A8S4QID0_9NEOP</name>
<dbReference type="PANTHER" id="PTHR24260:SF143">
    <property type="entry name" value="SERINE PROTEASE GD-LIKE PROTEIN"/>
    <property type="match status" value="1"/>
</dbReference>
<gene>
    <name evidence="8" type="primary">jg15876</name>
    <name evidence="8" type="ORF">PAEG_LOCUS2933</name>
</gene>
<sequence length="376" mass="42133">MTAFTDIKVKLDSGSTILLEDESRFSAETDTINNIFSIIITKDVEKFSFTVKGRYAPNHPPYIISLKINGVENCKEPDRTYFQHNDLGYAKLFDKAPDKFCGRRRINRRYTELIVSGSATQAGDWPWHAAIMRLNKSTLKYICGGTLISKYVVLTAAHCAAINGVPVNPEIMQVVLGKHSLLAKDVALQEKDIFKVIVHDEFKYKTLANDIALLKFTTEAIFNNYVQPACLWFNGIYDHLGSYEVNGTVVGWGFDSTDTLSLSLKSADMPQHADYTCIQFDPIFYTNLLNGKKFCGGNRNGTAACNGDSGGGFMVFVQDDLSTQYYNKDYIDGAWYVKGIVSVSLARYDASICDPNAYTVFTDVAVYRDWVLDHMN</sequence>
<accession>A0A8S4QID0</accession>
<dbReference type="EMBL" id="CAKXAJ010009179">
    <property type="protein sequence ID" value="CAH2211096.1"/>
    <property type="molecule type" value="Genomic_DNA"/>
</dbReference>
<evidence type="ECO:0000259" key="7">
    <source>
        <dbReference type="PROSITE" id="PS50240"/>
    </source>
</evidence>
<comment type="caution">
    <text evidence="8">The sequence shown here is derived from an EMBL/GenBank/DDBJ whole genome shotgun (WGS) entry which is preliminary data.</text>
</comment>
<keyword evidence="9" id="KW-1185">Reference proteome</keyword>
<protein>
    <submittedName>
        <fullName evidence="8">Jg15876 protein</fullName>
    </submittedName>
</protein>